<dbReference type="PANTHER" id="PTHR30146:SF153">
    <property type="entry name" value="LACTOSE OPERON REPRESSOR"/>
    <property type="match status" value="1"/>
</dbReference>
<keyword evidence="3" id="KW-0804">Transcription</keyword>
<dbReference type="CDD" id="cd01392">
    <property type="entry name" value="HTH_LacI"/>
    <property type="match status" value="1"/>
</dbReference>
<feature type="domain" description="HTH lacI-type" evidence="4">
    <location>
        <begin position="2"/>
        <end position="56"/>
    </location>
</feature>
<evidence type="ECO:0000313" key="6">
    <source>
        <dbReference type="Proteomes" id="UP001500622"/>
    </source>
</evidence>
<keyword evidence="1" id="KW-0805">Transcription regulation</keyword>
<dbReference type="InterPro" id="IPR028082">
    <property type="entry name" value="Peripla_BP_I"/>
</dbReference>
<evidence type="ECO:0000313" key="5">
    <source>
        <dbReference type="EMBL" id="GAA4416134.1"/>
    </source>
</evidence>
<dbReference type="EMBL" id="BAABGN010000001">
    <property type="protein sequence ID" value="GAA4416134.1"/>
    <property type="molecule type" value="Genomic_DNA"/>
</dbReference>
<evidence type="ECO:0000259" key="4">
    <source>
        <dbReference type="PROSITE" id="PS50932"/>
    </source>
</evidence>
<accession>A0ABP8KTH3</accession>
<reference evidence="6" key="1">
    <citation type="journal article" date="2019" name="Int. J. Syst. Evol. Microbiol.">
        <title>The Global Catalogue of Microorganisms (GCM) 10K type strain sequencing project: providing services to taxonomists for standard genome sequencing and annotation.</title>
        <authorList>
            <consortium name="The Broad Institute Genomics Platform"/>
            <consortium name="The Broad Institute Genome Sequencing Center for Infectious Disease"/>
            <person name="Wu L."/>
            <person name="Ma J."/>
        </authorList>
    </citation>
    <scope>NUCLEOTIDE SEQUENCE [LARGE SCALE GENOMIC DNA]</scope>
    <source>
        <strain evidence="6">JCM 17810</strain>
    </source>
</reference>
<dbReference type="Proteomes" id="UP001500622">
    <property type="component" value="Unassembled WGS sequence"/>
</dbReference>
<dbReference type="Gene3D" id="3.40.50.2300">
    <property type="match status" value="2"/>
</dbReference>
<gene>
    <name evidence="5" type="ORF">GCM10023169_03140</name>
</gene>
<dbReference type="SUPFAM" id="SSF53822">
    <property type="entry name" value="Periplasmic binding protein-like I"/>
    <property type="match status" value="1"/>
</dbReference>
<comment type="caution">
    <text evidence="5">The sequence shown here is derived from an EMBL/GenBank/DDBJ whole genome shotgun (WGS) entry which is preliminary data.</text>
</comment>
<dbReference type="RefSeq" id="WP_345214737.1">
    <property type="nucleotide sequence ID" value="NZ_BAABGN010000001.1"/>
</dbReference>
<dbReference type="InterPro" id="IPR010982">
    <property type="entry name" value="Lambda_DNA-bd_dom_sf"/>
</dbReference>
<dbReference type="Pfam" id="PF13377">
    <property type="entry name" value="Peripla_BP_3"/>
    <property type="match status" value="1"/>
</dbReference>
<evidence type="ECO:0000256" key="2">
    <source>
        <dbReference type="ARBA" id="ARBA00023125"/>
    </source>
</evidence>
<organism evidence="5 6">
    <name type="scientific">Georgenia halophila</name>
    <dbReference type="NCBI Taxonomy" id="620889"/>
    <lineage>
        <taxon>Bacteria</taxon>
        <taxon>Bacillati</taxon>
        <taxon>Actinomycetota</taxon>
        <taxon>Actinomycetes</taxon>
        <taxon>Micrococcales</taxon>
        <taxon>Bogoriellaceae</taxon>
        <taxon>Georgenia</taxon>
    </lineage>
</organism>
<dbReference type="InterPro" id="IPR046335">
    <property type="entry name" value="LacI/GalR-like_sensor"/>
</dbReference>
<evidence type="ECO:0000256" key="1">
    <source>
        <dbReference type="ARBA" id="ARBA00023015"/>
    </source>
</evidence>
<dbReference type="Pfam" id="PF00356">
    <property type="entry name" value="LacI"/>
    <property type="match status" value="1"/>
</dbReference>
<evidence type="ECO:0000256" key="3">
    <source>
        <dbReference type="ARBA" id="ARBA00023163"/>
    </source>
</evidence>
<dbReference type="PROSITE" id="PS00356">
    <property type="entry name" value="HTH_LACI_1"/>
    <property type="match status" value="1"/>
</dbReference>
<dbReference type="PROSITE" id="PS50932">
    <property type="entry name" value="HTH_LACI_2"/>
    <property type="match status" value="1"/>
</dbReference>
<keyword evidence="2 5" id="KW-0238">DNA-binding</keyword>
<keyword evidence="6" id="KW-1185">Reference proteome</keyword>
<dbReference type="GO" id="GO:0003677">
    <property type="term" value="F:DNA binding"/>
    <property type="evidence" value="ECO:0007669"/>
    <property type="project" value="UniProtKB-KW"/>
</dbReference>
<dbReference type="SMART" id="SM00354">
    <property type="entry name" value="HTH_LACI"/>
    <property type="match status" value="1"/>
</dbReference>
<sequence length="331" mass="34739">MATIDDVARSAGVSVSTVSYVLSGKRPISEPTRERVRKAVAELGYRPHAGARALASSRTQVIGLVAPLRAGVDVNVIMQFVAGVVTRARSFEHDVLLLTQDDVAGIERVSSGSMVDALVVMDVEAQDPRITTLLAVKQPVVLIGLPARPHGLSCVDLDFEAVGRLAVTHLVELGHRTIGLVGPPPSVLARHTSYAERLIRGLQSQAEEDGVHAVVEPAEPGHRGGQAATEVLLAVDGLTGIVVHNEAALPAVLDTIRQAGRRVPEDVAVLTVGPPEVALSQTPPVTSIDIPAQEIGGAAVDMVIERLASAGSPQTRLFSPRVTLGETTARH</sequence>
<dbReference type="SUPFAM" id="SSF47413">
    <property type="entry name" value="lambda repressor-like DNA-binding domains"/>
    <property type="match status" value="1"/>
</dbReference>
<protein>
    <submittedName>
        <fullName evidence="5">LacI family DNA-binding transcriptional regulator</fullName>
    </submittedName>
</protein>
<dbReference type="Gene3D" id="1.10.260.40">
    <property type="entry name" value="lambda repressor-like DNA-binding domains"/>
    <property type="match status" value="1"/>
</dbReference>
<name>A0ABP8KTH3_9MICO</name>
<dbReference type="PANTHER" id="PTHR30146">
    <property type="entry name" value="LACI-RELATED TRANSCRIPTIONAL REPRESSOR"/>
    <property type="match status" value="1"/>
</dbReference>
<proteinExistence type="predicted"/>
<dbReference type="InterPro" id="IPR000843">
    <property type="entry name" value="HTH_LacI"/>
</dbReference>